<protein>
    <submittedName>
        <fullName evidence="1">Uncharacterized protein</fullName>
    </submittedName>
</protein>
<dbReference type="AlphaFoldDB" id="A0A419X6R8"/>
<accession>A0A419X6R8</accession>
<proteinExistence type="predicted"/>
<reference evidence="1 2" key="1">
    <citation type="submission" date="2018-09" db="EMBL/GenBank/DDBJ databases">
        <title>Genomic Encyclopedia of Archaeal and Bacterial Type Strains, Phase II (KMG-II): from individual species to whole genera.</title>
        <authorList>
            <person name="Goeker M."/>
        </authorList>
    </citation>
    <scope>NUCLEOTIDE SEQUENCE [LARGE SCALE GENOMIC DNA]</scope>
    <source>
        <strain evidence="1 2">DSM 21950</strain>
    </source>
</reference>
<keyword evidence="2" id="KW-1185">Reference proteome</keyword>
<name>A0A419X6R8_9BACT</name>
<dbReference type="OrthoDB" id="1097953at2"/>
<dbReference type="Proteomes" id="UP000284531">
    <property type="component" value="Unassembled WGS sequence"/>
</dbReference>
<dbReference type="RefSeq" id="WP_120238344.1">
    <property type="nucleotide sequence ID" value="NZ_RAPQ01000008.1"/>
</dbReference>
<organism evidence="1 2">
    <name type="scientific">Marinifilum flexuosum</name>
    <dbReference type="NCBI Taxonomy" id="1117708"/>
    <lineage>
        <taxon>Bacteria</taxon>
        <taxon>Pseudomonadati</taxon>
        <taxon>Bacteroidota</taxon>
        <taxon>Bacteroidia</taxon>
        <taxon>Marinilabiliales</taxon>
        <taxon>Marinifilaceae</taxon>
    </lineage>
</organism>
<dbReference type="EMBL" id="RAPQ01000008">
    <property type="protein sequence ID" value="RKE03453.1"/>
    <property type="molecule type" value="Genomic_DNA"/>
</dbReference>
<gene>
    <name evidence="1" type="ORF">BXY64_0458</name>
</gene>
<evidence type="ECO:0000313" key="2">
    <source>
        <dbReference type="Proteomes" id="UP000284531"/>
    </source>
</evidence>
<evidence type="ECO:0000313" key="1">
    <source>
        <dbReference type="EMBL" id="RKE03453.1"/>
    </source>
</evidence>
<comment type="caution">
    <text evidence="1">The sequence shown here is derived from an EMBL/GenBank/DDBJ whole genome shotgun (WGS) entry which is preliminary data.</text>
</comment>
<sequence length="106" mass="11414">MELKDFIKNSLVEIVNGVREAQEATKELGATVSPEINRRATTVSSENIRTVEFNVAVTTTDEAKAGAGIKVASILKVGGDVKEINSSVSTIRFEIPIVLPLCQELN</sequence>